<reference evidence="2" key="1">
    <citation type="journal article" date="2014" name="Int. J. Syst. Evol. Microbiol.">
        <title>Complete genome sequence of Corynebacterium casei LMG S-19264T (=DSM 44701T), isolated from a smear-ripened cheese.</title>
        <authorList>
            <consortium name="US DOE Joint Genome Institute (JGI-PGF)"/>
            <person name="Walter F."/>
            <person name="Albersmeier A."/>
            <person name="Kalinowski J."/>
            <person name="Ruckert C."/>
        </authorList>
    </citation>
    <scope>NUCLEOTIDE SEQUENCE</scope>
    <source>
        <strain evidence="2">CGMCC 1.12698</strain>
    </source>
</reference>
<protein>
    <submittedName>
        <fullName evidence="2">ABC transporter permease</fullName>
    </submittedName>
</protein>
<keyword evidence="3" id="KW-1185">Reference proteome</keyword>
<reference evidence="2" key="2">
    <citation type="submission" date="2020-09" db="EMBL/GenBank/DDBJ databases">
        <authorList>
            <person name="Sun Q."/>
            <person name="Zhou Y."/>
        </authorList>
    </citation>
    <scope>NUCLEOTIDE SEQUENCE</scope>
    <source>
        <strain evidence="2">CGMCC 1.12698</strain>
    </source>
</reference>
<accession>A0A917AY35</accession>
<dbReference type="AlphaFoldDB" id="A0A917AY35"/>
<evidence type="ECO:0000313" key="3">
    <source>
        <dbReference type="Proteomes" id="UP000605259"/>
    </source>
</evidence>
<evidence type="ECO:0000256" key="1">
    <source>
        <dbReference type="SAM" id="Phobius"/>
    </source>
</evidence>
<name>A0A917AY35_9BACI</name>
<feature type="transmembrane region" description="Helical" evidence="1">
    <location>
        <begin position="103"/>
        <end position="128"/>
    </location>
</feature>
<comment type="caution">
    <text evidence="2">The sequence shown here is derived from an EMBL/GenBank/DDBJ whole genome shotgun (WGS) entry which is preliminary data.</text>
</comment>
<dbReference type="Proteomes" id="UP000605259">
    <property type="component" value="Unassembled WGS sequence"/>
</dbReference>
<keyword evidence="1" id="KW-0812">Transmembrane</keyword>
<feature type="transmembrane region" description="Helical" evidence="1">
    <location>
        <begin position="167"/>
        <end position="189"/>
    </location>
</feature>
<dbReference type="CDD" id="cd21809">
    <property type="entry name" value="ABC-2_lan_permease-like"/>
    <property type="match status" value="1"/>
</dbReference>
<dbReference type="RefSeq" id="WP_188389908.1">
    <property type="nucleotide sequence ID" value="NZ_BMFK01000006.1"/>
</dbReference>
<sequence length="246" mass="28098">MRFLTAIRVELYKIRKTNMWMLFFISPLLVGIFSYLHTQDFLQEDPTNSIDWIGFYAWLIPFHGMLLLPLLAGILSALICRYEHTDGGWKQLLVQPVYKHEVYLVKFFLVSMMIAFIQLLILLTTVLVGNMLDISGSIPFLQLLKHLAAGWIATLPLIALQMWVSSIWTNFAAPMALNVVVTLPTIIIAQSEQYGPYYPWAQPMISMMPNESNNLFASTETLIFVIGGSFLLFFIGGLTTFTRKIY</sequence>
<keyword evidence="1" id="KW-1133">Transmembrane helix</keyword>
<keyword evidence="1" id="KW-0472">Membrane</keyword>
<dbReference type="PANTHER" id="PTHR37305">
    <property type="entry name" value="INTEGRAL MEMBRANE PROTEIN-RELATED"/>
    <property type="match status" value="1"/>
</dbReference>
<dbReference type="EMBL" id="BMFK01000006">
    <property type="protein sequence ID" value="GGE83362.1"/>
    <property type="molecule type" value="Genomic_DNA"/>
</dbReference>
<organism evidence="2 3">
    <name type="scientific">Priestia taiwanensis</name>
    <dbReference type="NCBI Taxonomy" id="1347902"/>
    <lineage>
        <taxon>Bacteria</taxon>
        <taxon>Bacillati</taxon>
        <taxon>Bacillota</taxon>
        <taxon>Bacilli</taxon>
        <taxon>Bacillales</taxon>
        <taxon>Bacillaceae</taxon>
        <taxon>Priestia</taxon>
    </lineage>
</organism>
<feature type="transmembrane region" description="Helical" evidence="1">
    <location>
        <begin position="222"/>
        <end position="241"/>
    </location>
</feature>
<feature type="transmembrane region" description="Helical" evidence="1">
    <location>
        <begin position="58"/>
        <end position="82"/>
    </location>
</feature>
<gene>
    <name evidence="2" type="ORF">GCM10007140_36120</name>
</gene>
<proteinExistence type="predicted"/>
<feature type="transmembrane region" description="Helical" evidence="1">
    <location>
        <begin position="140"/>
        <end position="160"/>
    </location>
</feature>
<dbReference type="PANTHER" id="PTHR37305:SF1">
    <property type="entry name" value="MEMBRANE PROTEIN"/>
    <property type="match status" value="1"/>
</dbReference>
<dbReference type="Pfam" id="PF12730">
    <property type="entry name" value="ABC2_membrane_4"/>
    <property type="match status" value="1"/>
</dbReference>
<feature type="transmembrane region" description="Helical" evidence="1">
    <location>
        <begin position="20"/>
        <end position="38"/>
    </location>
</feature>
<evidence type="ECO:0000313" key="2">
    <source>
        <dbReference type="EMBL" id="GGE83362.1"/>
    </source>
</evidence>